<dbReference type="PROSITE" id="PS50110">
    <property type="entry name" value="RESPONSE_REGULATORY"/>
    <property type="match status" value="1"/>
</dbReference>
<feature type="coiled-coil region" evidence="3">
    <location>
        <begin position="372"/>
        <end position="399"/>
    </location>
</feature>
<dbReference type="InterPro" id="IPR011006">
    <property type="entry name" value="CheY-like_superfamily"/>
</dbReference>
<feature type="modified residue" description="4-aspartylphosphate" evidence="2">
    <location>
        <position position="252"/>
    </location>
</feature>
<keyword evidence="2" id="KW-0597">Phosphoprotein</keyword>
<evidence type="ECO:0000313" key="6">
    <source>
        <dbReference type="Proteomes" id="UP000621500"/>
    </source>
</evidence>
<dbReference type="RefSeq" id="WP_203856337.1">
    <property type="nucleotide sequence ID" value="NZ_BAAAZQ010000005.1"/>
</dbReference>
<gene>
    <name evidence="5" type="ORF">Pma05_12860</name>
</gene>
<proteinExistence type="predicted"/>
<dbReference type="InterPro" id="IPR016032">
    <property type="entry name" value="Sig_transdc_resp-reg_C-effctor"/>
</dbReference>
<dbReference type="SUPFAM" id="SSF46894">
    <property type="entry name" value="C-terminal effector domain of the bipartite response regulators"/>
    <property type="match status" value="1"/>
</dbReference>
<comment type="caution">
    <text evidence="5">The sequence shown here is derived from an EMBL/GenBank/DDBJ whole genome shotgun (WGS) entry which is preliminary data.</text>
</comment>
<dbReference type="InterPro" id="IPR036388">
    <property type="entry name" value="WH-like_DNA-bd_sf"/>
</dbReference>
<dbReference type="Proteomes" id="UP000621500">
    <property type="component" value="Unassembled WGS sequence"/>
</dbReference>
<sequence length="423" mass="47051">MEHVASVHRIRLLGELEVFAADGTAVELPADRVMQRLLVALAMRAGQPRRIDDLIAVVWPGSDSFNRGAKSLESPVSRLRGKLGMPIPPRRGQAFYRLDLIRRDVDALDFIDAVQADELPVPELLRLVSLWRGDPRVVFGSLPDSEWSALQRAVGRLAEHLGRLSVEDARVLRPALGVFGEVFPEVAEAIRLSAPVPAQRQRRLLIVENEPLVAKMLASILYDYQTVIAMNLEEAMRVVTEQLADVDGALIDLHLTERLDSAGLEVLAYIRDRRPELPRLLITASPPPGSQEQMRRTYGIVDILVKGADGYSASGVRDAVGVMFNESEEAVRRRSVAEFESHAVQIQRQLRQQIVTARRGIRAGERTSYGDLERATDRMARFEEESDELRGRLVAASTDGLDEVIVGFVARWPLAQRRAESAG</sequence>
<evidence type="ECO:0000313" key="5">
    <source>
        <dbReference type="EMBL" id="GIG94713.1"/>
    </source>
</evidence>
<keyword evidence="3" id="KW-0175">Coiled coil</keyword>
<protein>
    <recommendedName>
        <fullName evidence="4">Response regulatory domain-containing protein</fullName>
    </recommendedName>
</protein>
<dbReference type="EMBL" id="BONX01000007">
    <property type="protein sequence ID" value="GIG94713.1"/>
    <property type="molecule type" value="Genomic_DNA"/>
</dbReference>
<keyword evidence="1" id="KW-0238">DNA-binding</keyword>
<dbReference type="InterPro" id="IPR001789">
    <property type="entry name" value="Sig_transdc_resp-reg_receiver"/>
</dbReference>
<dbReference type="SMART" id="SM00448">
    <property type="entry name" value="REC"/>
    <property type="match status" value="1"/>
</dbReference>
<dbReference type="SUPFAM" id="SSF52172">
    <property type="entry name" value="CheY-like"/>
    <property type="match status" value="1"/>
</dbReference>
<dbReference type="CDD" id="cd00156">
    <property type="entry name" value="REC"/>
    <property type="match status" value="1"/>
</dbReference>
<evidence type="ECO:0000256" key="1">
    <source>
        <dbReference type="ARBA" id="ARBA00023125"/>
    </source>
</evidence>
<accession>A0ABQ4EJ20</accession>
<evidence type="ECO:0000259" key="4">
    <source>
        <dbReference type="PROSITE" id="PS50110"/>
    </source>
</evidence>
<reference evidence="5 6" key="1">
    <citation type="submission" date="2021-01" db="EMBL/GenBank/DDBJ databases">
        <title>Whole genome shotgun sequence of Plantactinospora mayteni NBRC 109088.</title>
        <authorList>
            <person name="Komaki H."/>
            <person name="Tamura T."/>
        </authorList>
    </citation>
    <scope>NUCLEOTIDE SEQUENCE [LARGE SCALE GENOMIC DNA]</scope>
    <source>
        <strain evidence="5 6">NBRC 109088</strain>
    </source>
</reference>
<dbReference type="Gene3D" id="3.40.50.2300">
    <property type="match status" value="1"/>
</dbReference>
<dbReference type="Pfam" id="PF00072">
    <property type="entry name" value="Response_reg"/>
    <property type="match status" value="1"/>
</dbReference>
<evidence type="ECO:0000256" key="3">
    <source>
        <dbReference type="SAM" id="Coils"/>
    </source>
</evidence>
<keyword evidence="6" id="KW-1185">Reference proteome</keyword>
<feature type="domain" description="Response regulatory" evidence="4">
    <location>
        <begin position="203"/>
        <end position="321"/>
    </location>
</feature>
<evidence type="ECO:0000256" key="2">
    <source>
        <dbReference type="PROSITE-ProRule" id="PRU00169"/>
    </source>
</evidence>
<dbReference type="Gene3D" id="1.10.10.10">
    <property type="entry name" value="Winged helix-like DNA-binding domain superfamily/Winged helix DNA-binding domain"/>
    <property type="match status" value="1"/>
</dbReference>
<organism evidence="5 6">
    <name type="scientific">Plantactinospora mayteni</name>
    <dbReference type="NCBI Taxonomy" id="566021"/>
    <lineage>
        <taxon>Bacteria</taxon>
        <taxon>Bacillati</taxon>
        <taxon>Actinomycetota</taxon>
        <taxon>Actinomycetes</taxon>
        <taxon>Micromonosporales</taxon>
        <taxon>Micromonosporaceae</taxon>
        <taxon>Plantactinospora</taxon>
    </lineage>
</organism>
<name>A0ABQ4EJ20_9ACTN</name>